<dbReference type="PANTHER" id="PTHR13847">
    <property type="entry name" value="SARCOSINE DEHYDROGENASE-RELATED"/>
    <property type="match status" value="1"/>
</dbReference>
<keyword evidence="2" id="KW-1185">Reference proteome</keyword>
<evidence type="ECO:0000313" key="3">
    <source>
        <dbReference type="RefSeq" id="XP_052756903.1"/>
    </source>
</evidence>
<dbReference type="SUPFAM" id="SSF51905">
    <property type="entry name" value="FAD/NAD(P)-binding domain"/>
    <property type="match status" value="1"/>
</dbReference>
<proteinExistence type="predicted"/>
<protein>
    <submittedName>
        <fullName evidence="3">FAD-dependent oxidoreductase domain-containing protein 1 isoform X1</fullName>
    </submittedName>
</protein>
<evidence type="ECO:0000313" key="2">
    <source>
        <dbReference type="Proteomes" id="UP001652740"/>
    </source>
</evidence>
<dbReference type="InterPro" id="IPR006076">
    <property type="entry name" value="FAD-dep_OxRdtase"/>
</dbReference>
<dbReference type="GeneID" id="113516791"/>
<sequence length="479" mass="53996">MLSVKFFNHIVHANKNILRPYSNNILNLCIRHYRKDNPFVKTWKVVAKDVPEFLGINKRSTIYPEHVDIVIIGGGFIGSATAYWLKKRAADGLSIVVLEKDITYTNIQNNISLGTLTRHFSLPENFYLSQYGTEFIRTAKENLGNDVDVQYNPNGYLVLAGEKYADKLEETVTIQKEYGFKNELLTSDEIKIRYPWINTKDVQLGCIGLESEGVINPWALLKGFIQKSQQLGTIYINGEVVGFEMEKQRDVLMEGVAPGTFEKISRVIYRTPDNEEHTIKFAACILAAGHKSGEIAKLAKVGQSDGLLSIPLPIESREYEVYSIENEAKKTGLNTPVIMDTSGLWLRRNGLDDDLFCGLVPLMAEDSKTLSKEDYYKNIIEPSLNNRFPNTIGTQVRTFSSELQDCNTYDDTGILGPHPYHNNLYIAAGFGKYGCQHAPGIGRAIAELIIDSHYSTIDLTRLGFDRLLINEPLVEFNIY</sequence>
<evidence type="ECO:0000259" key="1">
    <source>
        <dbReference type="Pfam" id="PF01266"/>
    </source>
</evidence>
<dbReference type="Gene3D" id="3.50.50.60">
    <property type="entry name" value="FAD/NAD(P)-binding domain"/>
    <property type="match status" value="1"/>
</dbReference>
<dbReference type="PANTHER" id="PTHR13847:SF282">
    <property type="entry name" value="LETHAL (2) 37BB"/>
    <property type="match status" value="1"/>
</dbReference>
<reference evidence="3" key="1">
    <citation type="submission" date="2025-08" db="UniProtKB">
        <authorList>
            <consortium name="RefSeq"/>
        </authorList>
    </citation>
    <scope>IDENTIFICATION</scope>
    <source>
        <tissue evidence="3">Whole larvae</tissue>
    </source>
</reference>
<gene>
    <name evidence="3" type="primary">LOC113516791</name>
</gene>
<name>A0ABM3MZZ2_GALME</name>
<organism evidence="2 3">
    <name type="scientific">Galleria mellonella</name>
    <name type="common">Greater wax moth</name>
    <dbReference type="NCBI Taxonomy" id="7137"/>
    <lineage>
        <taxon>Eukaryota</taxon>
        <taxon>Metazoa</taxon>
        <taxon>Ecdysozoa</taxon>
        <taxon>Arthropoda</taxon>
        <taxon>Hexapoda</taxon>
        <taxon>Insecta</taxon>
        <taxon>Pterygota</taxon>
        <taxon>Neoptera</taxon>
        <taxon>Endopterygota</taxon>
        <taxon>Lepidoptera</taxon>
        <taxon>Glossata</taxon>
        <taxon>Ditrysia</taxon>
        <taxon>Pyraloidea</taxon>
        <taxon>Pyralidae</taxon>
        <taxon>Galleriinae</taxon>
        <taxon>Galleria</taxon>
    </lineage>
</organism>
<dbReference type="InterPro" id="IPR036188">
    <property type="entry name" value="FAD/NAD-bd_sf"/>
</dbReference>
<dbReference type="RefSeq" id="XP_052756903.1">
    <property type="nucleotide sequence ID" value="XM_052900943.1"/>
</dbReference>
<dbReference type="Gene3D" id="3.30.9.10">
    <property type="entry name" value="D-Amino Acid Oxidase, subunit A, domain 2"/>
    <property type="match status" value="1"/>
</dbReference>
<dbReference type="Proteomes" id="UP001652740">
    <property type="component" value="Unplaced"/>
</dbReference>
<feature type="domain" description="FAD dependent oxidoreductase" evidence="1">
    <location>
        <begin position="68"/>
        <end position="448"/>
    </location>
</feature>
<dbReference type="Pfam" id="PF01266">
    <property type="entry name" value="DAO"/>
    <property type="match status" value="1"/>
</dbReference>
<accession>A0ABM3MZZ2</accession>